<dbReference type="FunFam" id="2.40.37.10:FF:000015">
    <property type="entry name" value="Alanine racemase"/>
    <property type="match status" value="1"/>
</dbReference>
<dbReference type="Proteomes" id="UP000017746">
    <property type="component" value="Chromosome"/>
</dbReference>
<dbReference type="Pfam" id="PF01168">
    <property type="entry name" value="Ala_racemase_N"/>
    <property type="match status" value="1"/>
</dbReference>
<accession>U5VUE2</accession>
<dbReference type="FunFam" id="3.20.20.10:FF:000002">
    <property type="entry name" value="Alanine racemase"/>
    <property type="match status" value="1"/>
</dbReference>
<dbReference type="CDD" id="cd00430">
    <property type="entry name" value="PLPDE_III_AR"/>
    <property type="match status" value="1"/>
</dbReference>
<dbReference type="PANTHER" id="PTHR30511:SF0">
    <property type="entry name" value="ALANINE RACEMASE, CATABOLIC-RELATED"/>
    <property type="match status" value="1"/>
</dbReference>
<dbReference type="Pfam" id="PF00842">
    <property type="entry name" value="Ala_racemase_C"/>
    <property type="match status" value="1"/>
</dbReference>
<dbReference type="HOGENOM" id="CLU_028393_0_0_11"/>
<comment type="cofactor">
    <cofactor evidence="2 7 8">
        <name>pyridoxal 5'-phosphate</name>
        <dbReference type="ChEBI" id="CHEBI:597326"/>
    </cofactor>
</comment>
<dbReference type="eggNOG" id="COG0787">
    <property type="taxonomic scope" value="Bacteria"/>
</dbReference>
<evidence type="ECO:0000256" key="3">
    <source>
        <dbReference type="ARBA" id="ARBA00013089"/>
    </source>
</evidence>
<dbReference type="InterPro" id="IPR020622">
    <property type="entry name" value="Ala_racemase_pyridoxalP-BS"/>
</dbReference>
<evidence type="ECO:0000256" key="6">
    <source>
        <dbReference type="ARBA" id="ARBA00072221"/>
    </source>
</evidence>
<feature type="active site" description="Proton acceptor; specific for D-alanine" evidence="7">
    <location>
        <position position="35"/>
    </location>
</feature>
<comment type="similarity">
    <text evidence="7">Belongs to the alanine racemase family.</text>
</comment>
<dbReference type="Gene3D" id="3.20.20.10">
    <property type="entry name" value="Alanine racemase"/>
    <property type="match status" value="1"/>
</dbReference>
<dbReference type="GO" id="GO:0005829">
    <property type="term" value="C:cytosol"/>
    <property type="evidence" value="ECO:0007669"/>
    <property type="project" value="TreeGrafter"/>
</dbReference>
<feature type="binding site" evidence="7 9">
    <location>
        <position position="312"/>
    </location>
    <ligand>
        <name>substrate</name>
    </ligand>
</feature>
<dbReference type="SUPFAM" id="SSF51419">
    <property type="entry name" value="PLP-binding barrel"/>
    <property type="match status" value="1"/>
</dbReference>
<dbReference type="PANTHER" id="PTHR30511">
    <property type="entry name" value="ALANINE RACEMASE"/>
    <property type="match status" value="1"/>
</dbReference>
<evidence type="ECO:0000256" key="9">
    <source>
        <dbReference type="PIRSR" id="PIRSR600821-52"/>
    </source>
</evidence>
<dbReference type="EMBL" id="CP006272">
    <property type="protein sequence ID" value="AGZ39256.1"/>
    <property type="molecule type" value="Genomic_DNA"/>
</dbReference>
<dbReference type="GO" id="GO:0008784">
    <property type="term" value="F:alanine racemase activity"/>
    <property type="evidence" value="ECO:0007669"/>
    <property type="project" value="UniProtKB-UniRule"/>
</dbReference>
<sequence length="521" mass="52169">MSMWQAEVRVDLDAIRDNVATLRAGTTAEVMAVVKADGYGHGMLPSARAALAGGATWLGVATLDEALTLRREGITAPVLAWLLAPGLPLHEGVAADVDLNAGSLAQLGELVTAARRAGRPTRTHLKIDTGLARGGATPADWPALLEAAAKAQADGEIDVVGVWSHFVYADSPGHETVDHQLAVFAEGLATAEQFGIEPRYRHIANSAATLTRPDAHYDLVRPGVAIYGLSPLPREHQTGLRPAMTARARVTLTKRVPAGQGVSYGHAYYTSRETTLALVPLGYGDGVPRHASNVGPVSLGGRTRTIAGRVCMDQIILDCGDDPVAAGDVAVLFGPGDNGTPTATDWADAIDTINYEIVTRFGGSRVPRVYDGTAGLPAEPPTAAATDVSQSVGEVGGLEPLPSGSAVGASDVLPSGRAAGTSDVSPSDGAMGATARSSSGGAVGATAVSPSGVAVGGSEALPSGSAVTASDVLLSGRGAGASDVLPGGAGSGGADLGARGAFGSGRDGGVLPAEASGGEGA</sequence>
<organism evidence="12 13">
    <name type="scientific">Actinoplanes friuliensis DSM 7358</name>
    <dbReference type="NCBI Taxonomy" id="1246995"/>
    <lineage>
        <taxon>Bacteria</taxon>
        <taxon>Bacillati</taxon>
        <taxon>Actinomycetota</taxon>
        <taxon>Actinomycetes</taxon>
        <taxon>Micromonosporales</taxon>
        <taxon>Micromonosporaceae</taxon>
        <taxon>Actinoplanes</taxon>
    </lineage>
</organism>
<dbReference type="GO" id="GO:0009252">
    <property type="term" value="P:peptidoglycan biosynthetic process"/>
    <property type="evidence" value="ECO:0007669"/>
    <property type="project" value="TreeGrafter"/>
</dbReference>
<keyword evidence="4 7" id="KW-0663">Pyridoxal phosphate</keyword>
<feature type="active site" description="Proton acceptor; specific for L-alanine" evidence="7">
    <location>
        <position position="264"/>
    </location>
</feature>
<dbReference type="InterPro" id="IPR000821">
    <property type="entry name" value="Ala_racemase"/>
</dbReference>
<evidence type="ECO:0000256" key="10">
    <source>
        <dbReference type="SAM" id="MobiDB-lite"/>
    </source>
</evidence>
<dbReference type="UniPathway" id="UPA00042">
    <property type="reaction ID" value="UER00497"/>
</dbReference>
<dbReference type="PRINTS" id="PR00992">
    <property type="entry name" value="ALARACEMASE"/>
</dbReference>
<feature type="compositionally biased region" description="Gly residues" evidence="10">
    <location>
        <begin position="487"/>
        <end position="508"/>
    </location>
</feature>
<keyword evidence="5 7" id="KW-0413">Isomerase</keyword>
<feature type="binding site" evidence="7 9">
    <location>
        <position position="133"/>
    </location>
    <ligand>
        <name>substrate</name>
    </ligand>
</feature>
<feature type="region of interest" description="Disordered" evidence="10">
    <location>
        <begin position="372"/>
        <end position="444"/>
    </location>
</feature>
<gene>
    <name evidence="12" type="primary">alr</name>
    <name evidence="12" type="ORF">AFR_04835</name>
</gene>
<dbReference type="AlphaFoldDB" id="U5VUE2"/>
<feature type="region of interest" description="Disordered" evidence="10">
    <location>
        <begin position="480"/>
        <end position="521"/>
    </location>
</feature>
<proteinExistence type="inferred from homology"/>
<dbReference type="Gene3D" id="2.40.37.10">
    <property type="entry name" value="Lyase, Ornithine Decarboxylase, Chain A, domain 1"/>
    <property type="match status" value="1"/>
</dbReference>
<evidence type="ECO:0000256" key="2">
    <source>
        <dbReference type="ARBA" id="ARBA00001933"/>
    </source>
</evidence>
<comment type="catalytic activity">
    <reaction evidence="1 7">
        <text>L-alanine = D-alanine</text>
        <dbReference type="Rhea" id="RHEA:20249"/>
        <dbReference type="ChEBI" id="CHEBI:57416"/>
        <dbReference type="ChEBI" id="CHEBI:57972"/>
        <dbReference type="EC" id="5.1.1.1"/>
    </reaction>
</comment>
<dbReference type="STRING" id="1246995.AFR_04835"/>
<dbReference type="EC" id="5.1.1.1" evidence="3 7"/>
<evidence type="ECO:0000256" key="1">
    <source>
        <dbReference type="ARBA" id="ARBA00000316"/>
    </source>
</evidence>
<dbReference type="PATRIC" id="fig|1246995.3.peg.976"/>
<dbReference type="SUPFAM" id="SSF50621">
    <property type="entry name" value="Alanine racemase C-terminal domain-like"/>
    <property type="match status" value="1"/>
</dbReference>
<dbReference type="NCBIfam" id="TIGR00492">
    <property type="entry name" value="alr"/>
    <property type="match status" value="1"/>
</dbReference>
<feature type="modified residue" description="N6-(pyridoxal phosphate)lysine" evidence="7 8">
    <location>
        <position position="35"/>
    </location>
</feature>
<dbReference type="KEGG" id="afs:AFR_04835"/>
<dbReference type="InterPro" id="IPR011079">
    <property type="entry name" value="Ala_racemase_C"/>
</dbReference>
<comment type="function">
    <text evidence="7">Catalyzes the interconversion of L-alanine and D-alanine. May also act on other amino acids.</text>
</comment>
<comment type="pathway">
    <text evidence="7">Amino-acid biosynthesis; D-alanine biosynthesis; D-alanine from L-alanine: step 1/1.</text>
</comment>
<evidence type="ECO:0000313" key="12">
    <source>
        <dbReference type="EMBL" id="AGZ39256.1"/>
    </source>
</evidence>
<evidence type="ECO:0000256" key="5">
    <source>
        <dbReference type="ARBA" id="ARBA00023235"/>
    </source>
</evidence>
<keyword evidence="13" id="KW-1185">Reference proteome</keyword>
<name>U5VUE2_9ACTN</name>
<dbReference type="InterPro" id="IPR001608">
    <property type="entry name" value="Ala_racemase_N"/>
</dbReference>
<dbReference type="InterPro" id="IPR029066">
    <property type="entry name" value="PLP-binding_barrel"/>
</dbReference>
<dbReference type="GO" id="GO:0030170">
    <property type="term" value="F:pyridoxal phosphate binding"/>
    <property type="evidence" value="ECO:0007669"/>
    <property type="project" value="UniProtKB-UniRule"/>
</dbReference>
<evidence type="ECO:0000259" key="11">
    <source>
        <dbReference type="SMART" id="SM01005"/>
    </source>
</evidence>
<dbReference type="GO" id="GO:0030632">
    <property type="term" value="P:D-alanine biosynthetic process"/>
    <property type="evidence" value="ECO:0007669"/>
    <property type="project" value="UniProtKB-UniRule"/>
</dbReference>
<evidence type="ECO:0000256" key="7">
    <source>
        <dbReference type="HAMAP-Rule" id="MF_01201"/>
    </source>
</evidence>
<evidence type="ECO:0000256" key="8">
    <source>
        <dbReference type="PIRSR" id="PIRSR600821-50"/>
    </source>
</evidence>
<evidence type="ECO:0000256" key="4">
    <source>
        <dbReference type="ARBA" id="ARBA00022898"/>
    </source>
</evidence>
<dbReference type="PROSITE" id="PS00395">
    <property type="entry name" value="ALANINE_RACEMASE"/>
    <property type="match status" value="1"/>
</dbReference>
<dbReference type="HAMAP" id="MF_01201">
    <property type="entry name" value="Ala_racemase"/>
    <property type="match status" value="1"/>
</dbReference>
<reference evidence="12 13" key="1">
    <citation type="journal article" date="2014" name="J. Biotechnol.">
        <title>Complete genome sequence of the actinobacterium Actinoplanes friuliensis HAG 010964, producer of the lipopeptide antibiotic friulimycin.</title>
        <authorList>
            <person name="Ruckert C."/>
            <person name="Szczepanowski R."/>
            <person name="Albersmeier A."/>
            <person name="Goesmann A."/>
            <person name="Fischer N."/>
            <person name="Steinkamper A."/>
            <person name="Puhler A."/>
            <person name="Biener R."/>
            <person name="Schwartz D."/>
            <person name="Kalinowski J."/>
        </authorList>
    </citation>
    <scope>NUCLEOTIDE SEQUENCE [LARGE SCALE GENOMIC DNA]</scope>
    <source>
        <strain evidence="12 13">DSM 7358</strain>
    </source>
</reference>
<protein>
    <recommendedName>
        <fullName evidence="6 7">Alanine racemase</fullName>
        <ecNumber evidence="3 7">5.1.1.1</ecNumber>
    </recommendedName>
</protein>
<dbReference type="SMART" id="SM01005">
    <property type="entry name" value="Ala_racemase_C"/>
    <property type="match status" value="1"/>
</dbReference>
<evidence type="ECO:0000313" key="13">
    <source>
        <dbReference type="Proteomes" id="UP000017746"/>
    </source>
</evidence>
<dbReference type="InterPro" id="IPR009006">
    <property type="entry name" value="Ala_racemase/Decarboxylase_C"/>
</dbReference>
<feature type="domain" description="Alanine racemase C-terminal" evidence="11">
    <location>
        <begin position="243"/>
        <end position="371"/>
    </location>
</feature>